<evidence type="ECO:0000313" key="4">
    <source>
        <dbReference type="Proteomes" id="UP000254597"/>
    </source>
</evidence>
<evidence type="ECO:0000313" key="3">
    <source>
        <dbReference type="Proteomes" id="UP000254332"/>
    </source>
</evidence>
<organism evidence="1 4">
    <name type="scientific">Salmonella enterica</name>
    <name type="common">Salmonella choleraesuis</name>
    <dbReference type="NCBI Taxonomy" id="28901"/>
    <lineage>
        <taxon>Bacteria</taxon>
        <taxon>Pseudomonadati</taxon>
        <taxon>Pseudomonadota</taxon>
        <taxon>Gammaproteobacteria</taxon>
        <taxon>Enterobacterales</taxon>
        <taxon>Enterobacteriaceae</taxon>
        <taxon>Salmonella</taxon>
    </lineage>
</organism>
<sequence length="90" mass="9658">MGIFDNNTLNGNIARIQEMHQGKAGAKIISDTFKKDGMALEPHHVTALLAAVPELKKKSLKKKTAKAVIRKCASKKPTNTTGGDFVPEGT</sequence>
<dbReference type="EMBL" id="UGWQ01000003">
    <property type="protein sequence ID" value="SUG27638.1"/>
    <property type="molecule type" value="Genomic_DNA"/>
</dbReference>
<protein>
    <submittedName>
        <fullName evidence="1">Uncharacterized protein</fullName>
    </submittedName>
</protein>
<dbReference type="GeneID" id="39691233"/>
<reference evidence="3 4" key="1">
    <citation type="submission" date="2018-06" db="EMBL/GenBank/DDBJ databases">
        <authorList>
            <consortium name="Pathogen Informatics"/>
            <person name="Doyle S."/>
        </authorList>
    </citation>
    <scope>NUCLEOTIDE SEQUENCE [LARGE SCALE GENOMIC DNA]</scope>
    <source>
        <strain evidence="1 4">NCTC10252</strain>
        <strain evidence="2 3">NCTC10718</strain>
    </source>
</reference>
<dbReference type="EMBL" id="UGWP01000002">
    <property type="protein sequence ID" value="SUF54923.1"/>
    <property type="molecule type" value="Genomic_DNA"/>
</dbReference>
<dbReference type="Proteomes" id="UP000254597">
    <property type="component" value="Unassembled WGS sequence"/>
</dbReference>
<evidence type="ECO:0000313" key="2">
    <source>
        <dbReference type="EMBL" id="SUG27638.1"/>
    </source>
</evidence>
<dbReference type="RefSeq" id="WP_015062202.1">
    <property type="nucleotide sequence ID" value="NZ_CAIZAR010000059.1"/>
</dbReference>
<gene>
    <name evidence="1" type="ORF">NCTC10252_00090</name>
    <name evidence="2" type="ORF">NCTC10718_04964</name>
</gene>
<evidence type="ECO:0000313" key="1">
    <source>
        <dbReference type="EMBL" id="SUF54923.1"/>
    </source>
</evidence>
<name>A0A379QCV9_SALER</name>
<accession>A0A379QCV9</accession>
<proteinExistence type="predicted"/>
<dbReference type="AlphaFoldDB" id="A0A379QCV9"/>
<dbReference type="Proteomes" id="UP000254332">
    <property type="component" value="Unassembled WGS sequence"/>
</dbReference>